<keyword evidence="1" id="KW-0732">Signal</keyword>
<organism evidence="2 3">
    <name type="scientific">Octadecabacter dasysiphoniae</name>
    <dbReference type="NCBI Taxonomy" id="2909341"/>
    <lineage>
        <taxon>Bacteria</taxon>
        <taxon>Pseudomonadati</taxon>
        <taxon>Pseudomonadota</taxon>
        <taxon>Alphaproteobacteria</taxon>
        <taxon>Rhodobacterales</taxon>
        <taxon>Roseobacteraceae</taxon>
        <taxon>Octadecabacter</taxon>
    </lineage>
</organism>
<proteinExistence type="predicted"/>
<evidence type="ECO:0000313" key="2">
    <source>
        <dbReference type="EMBL" id="MCF2871275.1"/>
    </source>
</evidence>
<dbReference type="RefSeq" id="WP_235225514.1">
    <property type="nucleotide sequence ID" value="NZ_JAKGAQ010000002.1"/>
</dbReference>
<keyword evidence="3" id="KW-1185">Reference proteome</keyword>
<feature type="chain" id="PRO_5046623593" evidence="1">
    <location>
        <begin position="17"/>
        <end position="168"/>
    </location>
</feature>
<evidence type="ECO:0000256" key="1">
    <source>
        <dbReference type="SAM" id="SignalP"/>
    </source>
</evidence>
<dbReference type="Proteomes" id="UP001200557">
    <property type="component" value="Unassembled WGS sequence"/>
</dbReference>
<dbReference type="PROSITE" id="PS51257">
    <property type="entry name" value="PROKAR_LIPOPROTEIN"/>
    <property type="match status" value="1"/>
</dbReference>
<dbReference type="EMBL" id="JAKGAQ010000002">
    <property type="protein sequence ID" value="MCF2871275.1"/>
    <property type="molecule type" value="Genomic_DNA"/>
</dbReference>
<reference evidence="2 3" key="1">
    <citation type="submission" date="2022-01" db="EMBL/GenBank/DDBJ databases">
        <title>Octadecabacter sp. nov., isolated from a marine alga.</title>
        <authorList>
            <person name="Jin M.S."/>
            <person name="Kim H.M."/>
            <person name="Han D.M."/>
            <person name="Jung J.J."/>
            <person name="Jeon C.O."/>
        </authorList>
    </citation>
    <scope>NUCLEOTIDE SEQUENCE [LARGE SCALE GENOMIC DNA]</scope>
    <source>
        <strain evidence="2 3">G9-8</strain>
    </source>
</reference>
<feature type="signal peptide" evidence="1">
    <location>
        <begin position="1"/>
        <end position="16"/>
    </location>
</feature>
<evidence type="ECO:0000313" key="3">
    <source>
        <dbReference type="Proteomes" id="UP001200557"/>
    </source>
</evidence>
<gene>
    <name evidence="2" type="ORF">L0664_09395</name>
</gene>
<dbReference type="InterPro" id="IPR021395">
    <property type="entry name" value="DUF3035"/>
</dbReference>
<accession>A0ABS9CXZ2</accession>
<dbReference type="Pfam" id="PF11233">
    <property type="entry name" value="DUF3035"/>
    <property type="match status" value="1"/>
</dbReference>
<sequence length="168" mass="17676">MMTRLFICIATMLTLAACTSGDRGLRDLRASGGGPDEFRVMPMAPLVLPADTATLPTPTPGAGNRADPAPIADAVVALGGSANALVPNGVPVRDGALVAAASRNGVDPAIRQTLASEDEAFRTRQSRFGFFRGRDRYFRAYARQALDAYAELTRFRNAGVATPSAPPQ</sequence>
<comment type="caution">
    <text evidence="2">The sequence shown here is derived from an EMBL/GenBank/DDBJ whole genome shotgun (WGS) entry which is preliminary data.</text>
</comment>
<name>A0ABS9CXZ2_9RHOB</name>
<protein>
    <submittedName>
        <fullName evidence="2">DUF3035 domain-containing protein</fullName>
    </submittedName>
</protein>